<name>A0A645IAX9_9ZZZZ</name>
<organism evidence="1">
    <name type="scientific">bioreactor metagenome</name>
    <dbReference type="NCBI Taxonomy" id="1076179"/>
    <lineage>
        <taxon>unclassified sequences</taxon>
        <taxon>metagenomes</taxon>
        <taxon>ecological metagenomes</taxon>
    </lineage>
</organism>
<dbReference type="AlphaFoldDB" id="A0A645IAX9"/>
<reference evidence="1" key="1">
    <citation type="submission" date="2019-08" db="EMBL/GenBank/DDBJ databases">
        <authorList>
            <person name="Kucharzyk K."/>
            <person name="Murdoch R.W."/>
            <person name="Higgins S."/>
            <person name="Loffler F."/>
        </authorList>
    </citation>
    <scope>NUCLEOTIDE SEQUENCE</scope>
</reference>
<protein>
    <submittedName>
        <fullName evidence="1">Uncharacterized protein</fullName>
    </submittedName>
</protein>
<comment type="caution">
    <text evidence="1">The sequence shown here is derived from an EMBL/GenBank/DDBJ whole genome shotgun (WGS) entry which is preliminary data.</text>
</comment>
<proteinExistence type="predicted"/>
<dbReference type="EMBL" id="VSSQ01110726">
    <property type="protein sequence ID" value="MPN48415.1"/>
    <property type="molecule type" value="Genomic_DNA"/>
</dbReference>
<accession>A0A645IAX9</accession>
<gene>
    <name evidence="1" type="ORF">SDC9_196022</name>
</gene>
<evidence type="ECO:0000313" key="1">
    <source>
        <dbReference type="EMBL" id="MPN48415.1"/>
    </source>
</evidence>
<sequence>MLVYHTDAQIDRIRGPFDLYTLPAEENFAFVRLMNAVEDVHQRRFPRAVFAEEGDDLPLPERKVDMIYRFRPWKGLTDVLHCNNLHVGSFQCKRRRL</sequence>